<dbReference type="Gramene" id="TraesRN1B0100628300.1">
    <property type="protein sequence ID" value="TraesRN1B0100628300.1"/>
    <property type="gene ID" value="TraesRN1B0100628300"/>
</dbReference>
<dbReference type="SMR" id="A0A3B5YX33"/>
<dbReference type="Gramene" id="TraesNOR1B03G00301350.1">
    <property type="protein sequence ID" value="TraesNOR1B03G00301350.1"/>
    <property type="gene ID" value="TraesNOR1B03G00301350"/>
</dbReference>
<dbReference type="Gramene" id="TraesSTA1B03G00295400.1">
    <property type="protein sequence ID" value="TraesSTA1B03G00295400.1"/>
    <property type="gene ID" value="TraesSTA1B03G00295400"/>
</dbReference>
<sequence>MADLVSDVLLSFFCCCFYPPGGHHDTRHYRGHPAGRSSVHHHHHGAAGRTVASRSRPALSLQTVELKVRMCCDGCERAVMQSLVNLRGVDSVEVDAGTGKVRVTGYVERGKVLREVRRRSGKKAEFWPSGGTPLRFASPGGCFGGGCGEPYRDTYSYHRRGYGDGGDRHGRTRRPARGGDAVSNMFNDDDVNACAIM</sequence>
<dbReference type="PANTHER" id="PTHR22814">
    <property type="entry name" value="COPPER TRANSPORT PROTEIN ATOX1-RELATED"/>
    <property type="match status" value="1"/>
</dbReference>
<feature type="compositionally biased region" description="Basic residues" evidence="2">
    <location>
        <begin position="28"/>
        <end position="46"/>
    </location>
</feature>
<keyword evidence="5" id="KW-1185">Reference proteome</keyword>
<reference evidence="4" key="1">
    <citation type="submission" date="2018-08" db="EMBL/GenBank/DDBJ databases">
        <authorList>
            <person name="Rossello M."/>
        </authorList>
    </citation>
    <scope>NUCLEOTIDE SEQUENCE [LARGE SCALE GENOMIC DNA]</scope>
    <source>
        <strain evidence="4">cv. Chinese Spring</strain>
    </source>
</reference>
<dbReference type="Pfam" id="PF00403">
    <property type="entry name" value="HMA"/>
    <property type="match status" value="1"/>
</dbReference>
<dbReference type="OMA" id="CVGCERV"/>
<dbReference type="Gramene" id="TraesCS1B03G0626800.1">
    <property type="protein sequence ID" value="TraesCS1B03G0626800.1.CDS"/>
    <property type="gene ID" value="TraesCS1B03G0626800"/>
</dbReference>
<dbReference type="Proteomes" id="UP000019116">
    <property type="component" value="Chromosome 1B"/>
</dbReference>
<dbReference type="STRING" id="4565.A0A3B5YX33"/>
<keyword evidence="1" id="KW-0479">Metal-binding</keyword>
<dbReference type="Gramene" id="TraesJUL1B03G00296590.1">
    <property type="protein sequence ID" value="TraesJUL1B03G00296590.1"/>
    <property type="gene ID" value="TraesJUL1B03G00296590"/>
</dbReference>
<dbReference type="InterPro" id="IPR036163">
    <property type="entry name" value="HMA_dom_sf"/>
</dbReference>
<dbReference type="Gramene" id="TraesCLE_scaffold_076636_01G000100.1">
    <property type="protein sequence ID" value="TraesCLE_scaffold_076636_01G000100.1"/>
    <property type="gene ID" value="TraesCLE_scaffold_076636_01G000100"/>
</dbReference>
<evidence type="ECO:0000256" key="1">
    <source>
        <dbReference type="ARBA" id="ARBA00022723"/>
    </source>
</evidence>
<protein>
    <recommendedName>
        <fullName evidence="3">HMA domain-containing protein</fullName>
    </recommendedName>
</protein>
<organism evidence="4">
    <name type="scientific">Triticum aestivum</name>
    <name type="common">Wheat</name>
    <dbReference type="NCBI Taxonomy" id="4565"/>
    <lineage>
        <taxon>Eukaryota</taxon>
        <taxon>Viridiplantae</taxon>
        <taxon>Streptophyta</taxon>
        <taxon>Embryophyta</taxon>
        <taxon>Tracheophyta</taxon>
        <taxon>Spermatophyta</taxon>
        <taxon>Magnoliopsida</taxon>
        <taxon>Liliopsida</taxon>
        <taxon>Poales</taxon>
        <taxon>Poaceae</taxon>
        <taxon>BOP clade</taxon>
        <taxon>Pooideae</taxon>
        <taxon>Triticodae</taxon>
        <taxon>Triticeae</taxon>
        <taxon>Triticinae</taxon>
        <taxon>Triticum</taxon>
    </lineage>
</organism>
<dbReference type="PROSITE" id="PS50846">
    <property type="entry name" value="HMA_2"/>
    <property type="match status" value="1"/>
</dbReference>
<dbReference type="Gramene" id="TraesROB_scaffold_000092_01G000100.1">
    <property type="protein sequence ID" value="TraesROB_scaffold_000092_01G000100.1"/>
    <property type="gene ID" value="TraesROB_scaffold_000092_01G000100"/>
</dbReference>
<dbReference type="PANTHER" id="PTHR22814:SF365">
    <property type="entry name" value="CHAPERONE, PUTATIVE-RELATED"/>
    <property type="match status" value="1"/>
</dbReference>
<dbReference type="Gene3D" id="3.30.70.100">
    <property type="match status" value="1"/>
</dbReference>
<dbReference type="CDD" id="cd00371">
    <property type="entry name" value="HMA"/>
    <property type="match status" value="1"/>
</dbReference>
<dbReference type="Gramene" id="TraesCS1B02G215100.1">
    <property type="protein sequence ID" value="TraesCS1B02G215100.1"/>
    <property type="gene ID" value="TraesCS1B02G215100"/>
</dbReference>
<feature type="region of interest" description="Disordered" evidence="2">
    <location>
        <begin position="28"/>
        <end position="54"/>
    </location>
</feature>
<gene>
    <name evidence="4" type="primary">LOC123078724</name>
</gene>
<accession>A0A3B5YX33</accession>
<name>A0A3B5YX33_WHEAT</name>
<dbReference type="Gramene" id="TraesWEE_scaffold_000367_01G000200.1">
    <property type="protein sequence ID" value="TraesWEE_scaffold_000367_01G000200.1"/>
    <property type="gene ID" value="TraesWEE_scaffold_000367_01G000200"/>
</dbReference>
<dbReference type="OrthoDB" id="689350at2759"/>
<dbReference type="Gramene" id="TraesMAC1B03G00298480.1">
    <property type="protein sequence ID" value="TraesMAC1B03G00298480.1"/>
    <property type="gene ID" value="TraesMAC1B03G00298480"/>
</dbReference>
<dbReference type="SUPFAM" id="SSF55008">
    <property type="entry name" value="HMA, heavy metal-associated domain"/>
    <property type="match status" value="1"/>
</dbReference>
<evidence type="ECO:0000313" key="4">
    <source>
        <dbReference type="EnsemblPlants" id="TraesCS1B02G215100.1"/>
    </source>
</evidence>
<dbReference type="Gramene" id="TraesJAG1B03G00296420.1">
    <property type="protein sequence ID" value="TraesJAG1B03G00296420.1"/>
    <property type="gene ID" value="TraesJAG1B03G00296420"/>
</dbReference>
<dbReference type="Gramene" id="TraesLAC1B03G00300110.1">
    <property type="protein sequence ID" value="TraesLAC1B03G00300110.1"/>
    <property type="gene ID" value="TraesLAC1B03G00300110"/>
</dbReference>
<feature type="domain" description="HMA" evidence="3">
    <location>
        <begin position="61"/>
        <end position="129"/>
    </location>
</feature>
<evidence type="ECO:0000256" key="2">
    <source>
        <dbReference type="SAM" id="MobiDB-lite"/>
    </source>
</evidence>
<dbReference type="GeneID" id="123078724"/>
<dbReference type="Gramene" id="TraesSYM1B03G00303480.1">
    <property type="protein sequence ID" value="TraesSYM1B03G00303480.1"/>
    <property type="gene ID" value="TraesSYM1B03G00303480"/>
</dbReference>
<evidence type="ECO:0000313" key="5">
    <source>
        <dbReference type="Proteomes" id="UP000019116"/>
    </source>
</evidence>
<dbReference type="Gramene" id="TraesPARA_EIv1.0_0164240.1">
    <property type="protein sequence ID" value="TraesPARA_EIv1.0_0164240.1.CDS"/>
    <property type="gene ID" value="TraesPARA_EIv1.0_0164240"/>
</dbReference>
<proteinExistence type="predicted"/>
<dbReference type="Gramene" id="TraesARI1B03G00299510.1">
    <property type="protein sequence ID" value="TraesARI1B03G00299510.1"/>
    <property type="gene ID" value="TraesARI1B03G00299510"/>
</dbReference>
<evidence type="ECO:0000259" key="3">
    <source>
        <dbReference type="PROSITE" id="PS50846"/>
    </source>
</evidence>
<dbReference type="GO" id="GO:0046872">
    <property type="term" value="F:metal ion binding"/>
    <property type="evidence" value="ECO:0007669"/>
    <property type="project" value="UniProtKB-KW"/>
</dbReference>
<dbReference type="EnsemblPlants" id="TraesCS1B02G215100.1">
    <property type="protein sequence ID" value="TraesCS1B02G215100.1"/>
    <property type="gene ID" value="TraesCS1B02G215100"/>
</dbReference>
<dbReference type="AlphaFoldDB" id="A0A3B5YX33"/>
<dbReference type="InterPro" id="IPR006121">
    <property type="entry name" value="HMA_dom"/>
</dbReference>
<dbReference type="RefSeq" id="XP_044357254.1">
    <property type="nucleotide sequence ID" value="XM_044501319.1"/>
</dbReference>
<reference evidence="4" key="2">
    <citation type="submission" date="2018-10" db="UniProtKB">
        <authorList>
            <consortium name="EnsemblPlants"/>
        </authorList>
    </citation>
    <scope>IDENTIFICATION</scope>
</reference>
<dbReference type="Gramene" id="TraesLDM1B03G00296710.1">
    <property type="protein sequence ID" value="TraesLDM1B03G00296710.1"/>
    <property type="gene ID" value="TraesLDM1B03G00296710"/>
</dbReference>